<organism evidence="15 16">
    <name type="scientific">Pengzhenrongella frigida</name>
    <dbReference type="NCBI Taxonomy" id="1259133"/>
    <lineage>
        <taxon>Bacteria</taxon>
        <taxon>Bacillati</taxon>
        <taxon>Actinomycetota</taxon>
        <taxon>Actinomycetes</taxon>
        <taxon>Micrococcales</taxon>
        <taxon>Pengzhenrongella</taxon>
    </lineage>
</organism>
<dbReference type="PANTHER" id="PTHR47963">
    <property type="entry name" value="DEAD-BOX ATP-DEPENDENT RNA HELICASE 47, MITOCHONDRIAL"/>
    <property type="match status" value="1"/>
</dbReference>
<dbReference type="GO" id="GO:0005829">
    <property type="term" value="C:cytosol"/>
    <property type="evidence" value="ECO:0007669"/>
    <property type="project" value="TreeGrafter"/>
</dbReference>
<dbReference type="InterPro" id="IPR014014">
    <property type="entry name" value="RNA_helicase_DEAD_Q_motif"/>
</dbReference>
<dbReference type="GO" id="GO:0016787">
    <property type="term" value="F:hydrolase activity"/>
    <property type="evidence" value="ECO:0007669"/>
    <property type="project" value="UniProtKB-KW"/>
</dbReference>
<dbReference type="Pfam" id="PF03880">
    <property type="entry name" value="DbpA"/>
    <property type="match status" value="1"/>
</dbReference>
<keyword evidence="3" id="KW-0547">Nucleotide-binding</keyword>
<feature type="region of interest" description="Disordered" evidence="11">
    <location>
        <begin position="574"/>
        <end position="620"/>
    </location>
</feature>
<dbReference type="SMART" id="SM00487">
    <property type="entry name" value="DEXDc"/>
    <property type="match status" value="1"/>
</dbReference>
<comment type="similarity">
    <text evidence="8">Belongs to the DEAD box helicase family.</text>
</comment>
<dbReference type="EMBL" id="SDWW01000028">
    <property type="protein sequence ID" value="RYV50715.1"/>
    <property type="molecule type" value="Genomic_DNA"/>
</dbReference>
<dbReference type="PROSITE" id="PS51194">
    <property type="entry name" value="HELICASE_CTER"/>
    <property type="match status" value="1"/>
</dbReference>
<keyword evidence="7" id="KW-0346">Stress response</keyword>
<dbReference type="Gene3D" id="3.30.70.330">
    <property type="match status" value="1"/>
</dbReference>
<dbReference type="SMART" id="SM00490">
    <property type="entry name" value="HELICc"/>
    <property type="match status" value="1"/>
</dbReference>
<evidence type="ECO:0000256" key="3">
    <source>
        <dbReference type="ARBA" id="ARBA00022741"/>
    </source>
</evidence>
<evidence type="ECO:0000313" key="16">
    <source>
        <dbReference type="Proteomes" id="UP000293764"/>
    </source>
</evidence>
<dbReference type="InterPro" id="IPR012677">
    <property type="entry name" value="Nucleotide-bd_a/b_plait_sf"/>
</dbReference>
<dbReference type="InterPro" id="IPR001650">
    <property type="entry name" value="Helicase_C-like"/>
</dbReference>
<dbReference type="PANTHER" id="PTHR47963:SF8">
    <property type="entry name" value="ATP-DEPENDENT RNA HELICASE DEAD"/>
    <property type="match status" value="1"/>
</dbReference>
<evidence type="ECO:0000256" key="9">
    <source>
        <dbReference type="ARBA" id="ARBA00047984"/>
    </source>
</evidence>
<name>A0A4Q5MYE8_9MICO</name>
<feature type="compositionally biased region" description="Basic and acidic residues" evidence="11">
    <location>
        <begin position="602"/>
        <end position="614"/>
    </location>
</feature>
<dbReference type="FunFam" id="3.40.50.300:FF:000108">
    <property type="entry name" value="ATP-dependent RNA helicase RhlE"/>
    <property type="match status" value="1"/>
</dbReference>
<protein>
    <recommendedName>
        <fullName evidence="1">RNA helicase</fullName>
        <ecNumber evidence="1">3.6.4.13</ecNumber>
    </recommendedName>
</protein>
<dbReference type="CDD" id="cd00268">
    <property type="entry name" value="DEADc"/>
    <property type="match status" value="1"/>
</dbReference>
<feature type="region of interest" description="Disordered" evidence="11">
    <location>
        <begin position="449"/>
        <end position="508"/>
    </location>
</feature>
<comment type="caution">
    <text evidence="15">The sequence shown here is derived from an EMBL/GenBank/DDBJ whole genome shotgun (WGS) entry which is preliminary data.</text>
</comment>
<evidence type="ECO:0000256" key="10">
    <source>
        <dbReference type="PROSITE-ProRule" id="PRU00552"/>
    </source>
</evidence>
<dbReference type="OrthoDB" id="9805696at2"/>
<dbReference type="InterPro" id="IPR027417">
    <property type="entry name" value="P-loop_NTPase"/>
</dbReference>
<feature type="domain" description="Helicase ATP-binding" evidence="12">
    <location>
        <begin position="53"/>
        <end position="224"/>
    </location>
</feature>
<proteinExistence type="inferred from homology"/>
<dbReference type="GO" id="GO:0009409">
    <property type="term" value="P:response to cold"/>
    <property type="evidence" value="ECO:0007669"/>
    <property type="project" value="TreeGrafter"/>
</dbReference>
<keyword evidence="4" id="KW-0378">Hydrolase</keyword>
<evidence type="ECO:0000256" key="6">
    <source>
        <dbReference type="ARBA" id="ARBA00022840"/>
    </source>
</evidence>
<dbReference type="InterPro" id="IPR057325">
    <property type="entry name" value="DeaD_dimer"/>
</dbReference>
<feature type="short sequence motif" description="Q motif" evidence="10">
    <location>
        <begin position="22"/>
        <end position="50"/>
    </location>
</feature>
<dbReference type="CDD" id="cd18787">
    <property type="entry name" value="SF2_C_DEAD"/>
    <property type="match status" value="1"/>
</dbReference>
<evidence type="ECO:0000256" key="7">
    <source>
        <dbReference type="ARBA" id="ARBA00023016"/>
    </source>
</evidence>
<dbReference type="GO" id="GO:0003724">
    <property type="term" value="F:RNA helicase activity"/>
    <property type="evidence" value="ECO:0007669"/>
    <property type="project" value="UniProtKB-EC"/>
</dbReference>
<dbReference type="Pfam" id="PF00271">
    <property type="entry name" value="Helicase_C"/>
    <property type="match status" value="1"/>
</dbReference>
<dbReference type="PROSITE" id="PS51195">
    <property type="entry name" value="Q_MOTIF"/>
    <property type="match status" value="1"/>
</dbReference>
<dbReference type="InterPro" id="IPR044742">
    <property type="entry name" value="DEAD/DEAH_RhlB"/>
</dbReference>
<dbReference type="GO" id="GO:0033592">
    <property type="term" value="F:RNA strand annealing activity"/>
    <property type="evidence" value="ECO:0007669"/>
    <property type="project" value="TreeGrafter"/>
</dbReference>
<keyword evidence="5 15" id="KW-0347">Helicase</keyword>
<dbReference type="RefSeq" id="WP_130102970.1">
    <property type="nucleotide sequence ID" value="NZ_SDWW01000028.1"/>
</dbReference>
<reference evidence="15 16" key="1">
    <citation type="submission" date="2019-01" db="EMBL/GenBank/DDBJ databases">
        <title>Novel species of Cellulomonas.</title>
        <authorList>
            <person name="Liu Q."/>
            <person name="Xin Y.-H."/>
        </authorList>
    </citation>
    <scope>NUCLEOTIDE SEQUENCE [LARGE SCALE GENOMIC DNA]</scope>
    <source>
        <strain evidence="15 16">HLT2-17</strain>
    </source>
</reference>
<feature type="region of interest" description="Disordered" evidence="11">
    <location>
        <begin position="1"/>
        <end position="21"/>
    </location>
</feature>
<gene>
    <name evidence="15" type="ORF">EUA98_12250</name>
</gene>
<evidence type="ECO:0000256" key="2">
    <source>
        <dbReference type="ARBA" id="ARBA00022490"/>
    </source>
</evidence>
<feature type="compositionally biased region" description="Polar residues" evidence="11">
    <location>
        <begin position="1"/>
        <end position="14"/>
    </location>
</feature>
<comment type="catalytic activity">
    <reaction evidence="9">
        <text>ATP + H2O = ADP + phosphate + H(+)</text>
        <dbReference type="Rhea" id="RHEA:13065"/>
        <dbReference type="ChEBI" id="CHEBI:15377"/>
        <dbReference type="ChEBI" id="CHEBI:15378"/>
        <dbReference type="ChEBI" id="CHEBI:30616"/>
        <dbReference type="ChEBI" id="CHEBI:43474"/>
        <dbReference type="ChEBI" id="CHEBI:456216"/>
        <dbReference type="EC" id="3.6.4.13"/>
    </reaction>
</comment>
<feature type="domain" description="Helicase C-terminal" evidence="13">
    <location>
        <begin position="251"/>
        <end position="396"/>
    </location>
</feature>
<dbReference type="GO" id="GO:0005524">
    <property type="term" value="F:ATP binding"/>
    <property type="evidence" value="ECO:0007669"/>
    <property type="project" value="UniProtKB-KW"/>
</dbReference>
<keyword evidence="2" id="KW-0963">Cytoplasm</keyword>
<dbReference type="InterPro" id="IPR005580">
    <property type="entry name" value="DbpA/CsdA_RNA-bd_dom"/>
</dbReference>
<dbReference type="Pfam" id="PF00270">
    <property type="entry name" value="DEAD"/>
    <property type="match status" value="1"/>
</dbReference>
<dbReference type="Gene3D" id="3.40.50.300">
    <property type="entry name" value="P-loop containing nucleotide triphosphate hydrolases"/>
    <property type="match status" value="2"/>
</dbReference>
<evidence type="ECO:0000259" key="13">
    <source>
        <dbReference type="PROSITE" id="PS51194"/>
    </source>
</evidence>
<evidence type="ECO:0000256" key="8">
    <source>
        <dbReference type="ARBA" id="ARBA00038437"/>
    </source>
</evidence>
<keyword evidence="6" id="KW-0067">ATP-binding</keyword>
<dbReference type="InterPro" id="IPR011545">
    <property type="entry name" value="DEAD/DEAH_box_helicase_dom"/>
</dbReference>
<dbReference type="InterPro" id="IPR050547">
    <property type="entry name" value="DEAD_box_RNA_helicases"/>
</dbReference>
<accession>A0A4Q5MYE8</accession>
<dbReference type="AlphaFoldDB" id="A0A4Q5MYE8"/>
<evidence type="ECO:0000256" key="4">
    <source>
        <dbReference type="ARBA" id="ARBA00022801"/>
    </source>
</evidence>
<dbReference type="PROSITE" id="PS51192">
    <property type="entry name" value="HELICASE_ATP_BIND_1"/>
    <property type="match status" value="1"/>
</dbReference>
<dbReference type="InterPro" id="IPR014001">
    <property type="entry name" value="Helicase_ATP-bd"/>
</dbReference>
<evidence type="ECO:0000259" key="14">
    <source>
        <dbReference type="PROSITE" id="PS51195"/>
    </source>
</evidence>
<feature type="compositionally biased region" description="Basic and acidic residues" evidence="11">
    <location>
        <begin position="457"/>
        <end position="508"/>
    </location>
</feature>
<sequence length="620" mass="66365">MTITHDSIAPSDSTSPERDITTGFADLNLPAALLRAVADLGFTEPSAIQAQAIPPLLEGRDITGVAQTGTGKTAAFGLPLLAAIDPTLGRVQALVLAPTRELAMQTAEAIESFAKHMHGVEVIAIYGGSPFVPQQRALARGAQIVVGTPGRVIDHIERGTLHLDDVRFLVLDEGDEMLRMGFAEDVDKIFSFAPVERQVALFSATMPPAIRRVANQHMKNPVEIATSRQSSTVTSVKQSYAVVPFRHKAGALARVLAVTEAEAAIVFVRTRGAAEEVGSALVERGISAAYISGDVAQGEREKIVERLRSGALNVLVATDVAARGLDVDRIGLVVNFDAPSEPEIYVHRIGRTGRAGRTGEALTFVTPSEQHRLRQIERLTRTPLKEMTLPSPADVSAHRVQTLLGKVNARTEAGRLELYREAVAVFLAQNPEVDIEDLVASLAALAVGDDGPTARTNHGDDLDEALSRARMSPERPERGGRNDSRGDRGENRNGPRGGERSRRTEGGTRYRVAVGTSHGAQPGAIVGALTNEGGLTGKDLGKIDIFPSFSLVEISGNLSQEAFDRISKARVAGQPLRIRLDDGPAPRTTHAPSRPTGSSTGPREHRSPSTDRKTYSRSTY</sequence>
<evidence type="ECO:0000256" key="5">
    <source>
        <dbReference type="ARBA" id="ARBA00022806"/>
    </source>
</evidence>
<evidence type="ECO:0000256" key="1">
    <source>
        <dbReference type="ARBA" id="ARBA00012552"/>
    </source>
</evidence>
<dbReference type="Proteomes" id="UP000293764">
    <property type="component" value="Unassembled WGS sequence"/>
</dbReference>
<dbReference type="EC" id="3.6.4.13" evidence="1"/>
<evidence type="ECO:0000256" key="11">
    <source>
        <dbReference type="SAM" id="MobiDB-lite"/>
    </source>
</evidence>
<keyword evidence="16" id="KW-1185">Reference proteome</keyword>
<dbReference type="GO" id="GO:0005840">
    <property type="term" value="C:ribosome"/>
    <property type="evidence" value="ECO:0007669"/>
    <property type="project" value="TreeGrafter"/>
</dbReference>
<dbReference type="Pfam" id="PF25399">
    <property type="entry name" value="DeaD_dimer"/>
    <property type="match status" value="1"/>
</dbReference>
<dbReference type="SUPFAM" id="SSF52540">
    <property type="entry name" value="P-loop containing nucleoside triphosphate hydrolases"/>
    <property type="match status" value="1"/>
</dbReference>
<evidence type="ECO:0000313" key="15">
    <source>
        <dbReference type="EMBL" id="RYV50715.1"/>
    </source>
</evidence>
<feature type="domain" description="DEAD-box RNA helicase Q" evidence="14">
    <location>
        <begin position="22"/>
        <end position="50"/>
    </location>
</feature>
<evidence type="ECO:0000259" key="12">
    <source>
        <dbReference type="PROSITE" id="PS51192"/>
    </source>
</evidence>